<dbReference type="AlphaFoldDB" id="A0A2L2XAL3"/>
<reference evidence="2" key="1">
    <citation type="submission" date="2018-02" db="EMBL/GenBank/DDBJ databases">
        <title>Genome sequence of Desulfocucumis palustris strain NAW-5.</title>
        <authorList>
            <person name="Watanabe M."/>
            <person name="Kojima H."/>
            <person name="Fukui M."/>
        </authorList>
    </citation>
    <scope>NUCLEOTIDE SEQUENCE [LARGE SCALE GENOMIC DNA]</scope>
    <source>
        <strain evidence="2">NAW-5</strain>
    </source>
</reference>
<proteinExistence type="predicted"/>
<dbReference type="EMBL" id="BFAV01000045">
    <property type="protein sequence ID" value="GBF32693.1"/>
    <property type="molecule type" value="Genomic_DNA"/>
</dbReference>
<evidence type="ECO:0000313" key="2">
    <source>
        <dbReference type="Proteomes" id="UP000239549"/>
    </source>
</evidence>
<evidence type="ECO:0000313" key="1">
    <source>
        <dbReference type="EMBL" id="GBF32693.1"/>
    </source>
</evidence>
<sequence>MVRKAKPDRADRTGGTAGQKFYERPPGWMIVDQLLLILHVV</sequence>
<gene>
    <name evidence="1" type="ORF">DCCM_0889</name>
</gene>
<comment type="caution">
    <text evidence="1">The sequence shown here is derived from an EMBL/GenBank/DDBJ whole genome shotgun (WGS) entry which is preliminary data.</text>
</comment>
<organism evidence="1 2">
    <name type="scientific">Desulfocucumis palustris</name>
    <dbReference type="NCBI Taxonomy" id="1898651"/>
    <lineage>
        <taxon>Bacteria</taxon>
        <taxon>Bacillati</taxon>
        <taxon>Bacillota</taxon>
        <taxon>Clostridia</taxon>
        <taxon>Eubacteriales</taxon>
        <taxon>Desulfocucumaceae</taxon>
        <taxon>Desulfocucumis</taxon>
    </lineage>
</organism>
<accession>A0A2L2XAL3</accession>
<keyword evidence="2" id="KW-1185">Reference proteome</keyword>
<dbReference type="Proteomes" id="UP000239549">
    <property type="component" value="Unassembled WGS sequence"/>
</dbReference>
<protein>
    <submittedName>
        <fullName evidence="1">Uncharacterized protein</fullName>
    </submittedName>
</protein>
<name>A0A2L2XAL3_9FIRM</name>